<feature type="domain" description="Serine/threonine-protein kinase BSK1-like TPR repeats" evidence="8">
    <location>
        <begin position="454"/>
        <end position="525"/>
    </location>
</feature>
<dbReference type="InterPro" id="IPR019734">
    <property type="entry name" value="TPR_rpt"/>
</dbReference>
<evidence type="ECO:0000256" key="1">
    <source>
        <dbReference type="ARBA" id="ARBA00004496"/>
    </source>
</evidence>
<dbReference type="SUPFAM" id="SSF48403">
    <property type="entry name" value="Ankyrin repeat"/>
    <property type="match status" value="1"/>
</dbReference>
<keyword evidence="3" id="KW-0677">Repeat</keyword>
<comment type="caution">
    <text evidence="9">The sequence shown here is derived from an EMBL/GenBank/DDBJ whole genome shotgun (WGS) entry which is preliminary data.</text>
</comment>
<feature type="repeat" description="ANK" evidence="5">
    <location>
        <begin position="255"/>
        <end position="287"/>
    </location>
</feature>
<dbReference type="PROSITE" id="PS50088">
    <property type="entry name" value="ANK_REPEAT"/>
    <property type="match status" value="4"/>
</dbReference>
<sequence>MVKGRRSRGSGGGGRGSSSGRGGSVGSGAGRGGGSGAGAGPGGDEQQRQAAETIRDIASNLGFECTINYGPGIDFPPQTKFLMACDEGNLRRVRGEISQSLSITLSRNGVAHYWEGLLGLWPALVHSMDEDDRESLASVKMEGLGALHGAAIKGKVDICRYLVEELKFDVNSAGDDDSGQIGLEIADSCYQDCPLVHAVIGGHVAAVRYLLDKGADPNMQDHDGYAPLHEAAREGFDEIVQLLLSKGASVDISSPEGTPLHAAAAYGKFRIIQILLEHHADVNMVSAKLCTPLAETLLATPERLKESTCLKCMKLLFEAGADLNSRNPETPLVIATIKGLTECVEYLLRAGADANIPANDVGTIPIEIAAESGRRKLVEILFRFTSPIHAVSNWSVDGIIAYAKSRNSKGKVNQNDKDSKVQLKLPAEKTVKKQDAGASKPYPEGKVSNKDRKAQLKSQGGKAVEEKDYTSALKFYSEAINMGPADAVLYSNRSLCYLKMEQAQDALRDANACIRLRPEWAKGYYRKGAALMSLKEYKQACDAFMAGFKKDPTNEDLAKAFWEAAEAMKKEHSAAKSLNSFD</sequence>
<evidence type="ECO:0000256" key="4">
    <source>
        <dbReference type="ARBA" id="ARBA00022803"/>
    </source>
</evidence>
<dbReference type="InterPro" id="IPR051616">
    <property type="entry name" value="Cul2-RING_E3_ligase_SR"/>
</dbReference>
<organism evidence="9 10">
    <name type="scientific">Eragrostis curvula</name>
    <name type="common">weeping love grass</name>
    <dbReference type="NCBI Taxonomy" id="38414"/>
    <lineage>
        <taxon>Eukaryota</taxon>
        <taxon>Viridiplantae</taxon>
        <taxon>Streptophyta</taxon>
        <taxon>Embryophyta</taxon>
        <taxon>Tracheophyta</taxon>
        <taxon>Spermatophyta</taxon>
        <taxon>Magnoliopsida</taxon>
        <taxon>Liliopsida</taxon>
        <taxon>Poales</taxon>
        <taxon>Poaceae</taxon>
        <taxon>PACMAD clade</taxon>
        <taxon>Chloridoideae</taxon>
        <taxon>Eragrostideae</taxon>
        <taxon>Eragrostidinae</taxon>
        <taxon>Eragrostis</taxon>
    </lineage>
</organism>
<dbReference type="FunFam" id="1.25.40.10:FF:000020">
    <property type="entry name" value="Stress-induced phosphoprotein 1"/>
    <property type="match status" value="1"/>
</dbReference>
<proteinExistence type="predicted"/>
<dbReference type="Gene3D" id="1.25.40.10">
    <property type="entry name" value="Tetratricopeptide repeat domain"/>
    <property type="match status" value="1"/>
</dbReference>
<feature type="repeat" description="ANK" evidence="5">
    <location>
        <begin position="223"/>
        <end position="255"/>
    </location>
</feature>
<feature type="repeat" description="ANK" evidence="5">
    <location>
        <begin position="190"/>
        <end position="222"/>
    </location>
</feature>
<keyword evidence="10" id="KW-1185">Reference proteome</keyword>
<evidence type="ECO:0000313" key="10">
    <source>
        <dbReference type="Proteomes" id="UP000324897"/>
    </source>
</evidence>
<dbReference type="InterPro" id="IPR011990">
    <property type="entry name" value="TPR-like_helical_dom_sf"/>
</dbReference>
<dbReference type="SMART" id="SM00028">
    <property type="entry name" value="TPR"/>
    <property type="match status" value="3"/>
</dbReference>
<dbReference type="SMART" id="SM00248">
    <property type="entry name" value="ANK"/>
    <property type="match status" value="7"/>
</dbReference>
<dbReference type="OrthoDB" id="687050at2759"/>
<name>A0A5J9WBZ7_9POAL</name>
<dbReference type="GO" id="GO:0005737">
    <property type="term" value="C:cytoplasm"/>
    <property type="evidence" value="ECO:0007669"/>
    <property type="project" value="UniProtKB-SubCell"/>
</dbReference>
<feature type="compositionally biased region" description="Gly residues" evidence="7">
    <location>
        <begin position="9"/>
        <end position="43"/>
    </location>
</feature>
<evidence type="ECO:0000256" key="2">
    <source>
        <dbReference type="ARBA" id="ARBA00022490"/>
    </source>
</evidence>
<feature type="repeat" description="ANK" evidence="5">
    <location>
        <begin position="327"/>
        <end position="359"/>
    </location>
</feature>
<dbReference type="EMBL" id="RWGY01000004">
    <property type="protein sequence ID" value="TVU45708.1"/>
    <property type="molecule type" value="Genomic_DNA"/>
</dbReference>
<dbReference type="PROSITE" id="PS50297">
    <property type="entry name" value="ANK_REP_REGION"/>
    <property type="match status" value="4"/>
</dbReference>
<keyword evidence="2" id="KW-0963">Cytoplasm</keyword>
<dbReference type="PANTHER" id="PTHR46224">
    <property type="entry name" value="ANKYRIN REPEAT FAMILY PROTEIN"/>
    <property type="match status" value="1"/>
</dbReference>
<feature type="region of interest" description="Disordered" evidence="7">
    <location>
        <begin position="429"/>
        <end position="461"/>
    </location>
</feature>
<accession>A0A5J9WBZ7</accession>
<reference evidence="9 10" key="1">
    <citation type="journal article" date="2019" name="Sci. Rep.">
        <title>A high-quality genome of Eragrostis curvula grass provides insights into Poaceae evolution and supports new strategies to enhance forage quality.</title>
        <authorList>
            <person name="Carballo J."/>
            <person name="Santos B.A.C.M."/>
            <person name="Zappacosta D."/>
            <person name="Garbus I."/>
            <person name="Selva J.P."/>
            <person name="Gallo C.A."/>
            <person name="Diaz A."/>
            <person name="Albertini E."/>
            <person name="Caccamo M."/>
            <person name="Echenique V."/>
        </authorList>
    </citation>
    <scope>NUCLEOTIDE SEQUENCE [LARGE SCALE GENOMIC DNA]</scope>
    <source>
        <strain evidence="10">cv. Victoria</strain>
        <tissue evidence="9">Leaf</tissue>
    </source>
</reference>
<dbReference type="AlphaFoldDB" id="A0A5J9WBZ7"/>
<dbReference type="PROSITE" id="PS50005">
    <property type="entry name" value="TPR"/>
    <property type="match status" value="1"/>
</dbReference>
<dbReference type="InterPro" id="IPR036770">
    <property type="entry name" value="Ankyrin_rpt-contain_sf"/>
</dbReference>
<evidence type="ECO:0000313" key="9">
    <source>
        <dbReference type="EMBL" id="TVU45708.1"/>
    </source>
</evidence>
<feature type="non-terminal residue" evidence="9">
    <location>
        <position position="1"/>
    </location>
</feature>
<keyword evidence="4 6" id="KW-0802">TPR repeat</keyword>
<gene>
    <name evidence="9" type="ORF">EJB05_05204</name>
</gene>
<dbReference type="Gene3D" id="1.25.40.20">
    <property type="entry name" value="Ankyrin repeat-containing domain"/>
    <property type="match status" value="2"/>
</dbReference>
<dbReference type="PANTHER" id="PTHR46224:SF19">
    <property type="entry name" value="OS03G0680200 PROTEIN"/>
    <property type="match status" value="1"/>
</dbReference>
<keyword evidence="5" id="KW-0040">ANK repeat</keyword>
<protein>
    <recommendedName>
        <fullName evidence="8">Serine/threonine-protein kinase BSK1-like TPR repeats domain-containing protein</fullName>
    </recommendedName>
</protein>
<dbReference type="PRINTS" id="PR01415">
    <property type="entry name" value="ANKYRIN"/>
</dbReference>
<evidence type="ECO:0000256" key="6">
    <source>
        <dbReference type="PROSITE-ProRule" id="PRU00339"/>
    </source>
</evidence>
<dbReference type="InterPro" id="IPR058209">
    <property type="entry name" value="TPR_BSK1_C"/>
</dbReference>
<dbReference type="Pfam" id="PF25575">
    <property type="entry name" value="TPR_BSK1_C"/>
    <property type="match status" value="1"/>
</dbReference>
<evidence type="ECO:0000256" key="5">
    <source>
        <dbReference type="PROSITE-ProRule" id="PRU00023"/>
    </source>
</evidence>
<dbReference type="Gramene" id="TVU45708">
    <property type="protein sequence ID" value="TVU45708"/>
    <property type="gene ID" value="EJB05_05204"/>
</dbReference>
<dbReference type="SUPFAM" id="SSF48452">
    <property type="entry name" value="TPR-like"/>
    <property type="match status" value="1"/>
</dbReference>
<evidence type="ECO:0000256" key="7">
    <source>
        <dbReference type="SAM" id="MobiDB-lite"/>
    </source>
</evidence>
<feature type="region of interest" description="Disordered" evidence="7">
    <location>
        <begin position="1"/>
        <end position="50"/>
    </location>
</feature>
<feature type="repeat" description="TPR" evidence="6">
    <location>
        <begin position="521"/>
        <end position="554"/>
    </location>
</feature>
<dbReference type="Proteomes" id="UP000324897">
    <property type="component" value="Chromosome 5"/>
</dbReference>
<evidence type="ECO:0000259" key="8">
    <source>
        <dbReference type="Pfam" id="PF25575"/>
    </source>
</evidence>
<dbReference type="Pfam" id="PF12796">
    <property type="entry name" value="Ank_2"/>
    <property type="match status" value="2"/>
</dbReference>
<comment type="subcellular location">
    <subcellularLocation>
        <location evidence="1">Cytoplasm</location>
    </subcellularLocation>
</comment>
<evidence type="ECO:0000256" key="3">
    <source>
        <dbReference type="ARBA" id="ARBA00022737"/>
    </source>
</evidence>
<dbReference type="InterPro" id="IPR002110">
    <property type="entry name" value="Ankyrin_rpt"/>
</dbReference>